<dbReference type="AlphaFoldDB" id="A0A848HGY3"/>
<dbReference type="EMBL" id="JABBFX010000007">
    <property type="protein sequence ID" value="NML48689.1"/>
    <property type="molecule type" value="Genomic_DNA"/>
</dbReference>
<dbReference type="InterPro" id="IPR010129">
    <property type="entry name" value="T1SS_HlyD"/>
</dbReference>
<dbReference type="PANTHER" id="PTHR30386">
    <property type="entry name" value="MEMBRANE FUSION SUBUNIT OF EMRAB-TOLC MULTIDRUG EFFLUX PUMP"/>
    <property type="match status" value="1"/>
</dbReference>
<dbReference type="Gene3D" id="2.40.50.100">
    <property type="match status" value="1"/>
</dbReference>
<dbReference type="Pfam" id="PF25994">
    <property type="entry name" value="HH_AprE"/>
    <property type="match status" value="1"/>
</dbReference>
<feature type="domain" description="AprE-like beta-barrel" evidence="12">
    <location>
        <begin position="320"/>
        <end position="409"/>
    </location>
</feature>
<dbReference type="Proteomes" id="UP000541185">
    <property type="component" value="Unassembled WGS sequence"/>
</dbReference>
<reference evidence="13 14" key="1">
    <citation type="submission" date="2020-04" db="EMBL/GenBank/DDBJ databases">
        <title>Ramlibacter sp. G-1-2-2 isolated from soil.</title>
        <authorList>
            <person name="Dahal R.H."/>
        </authorList>
    </citation>
    <scope>NUCLEOTIDE SEQUENCE [LARGE SCALE GENOMIC DNA]</scope>
    <source>
        <strain evidence="13 14">G-1-2-2</strain>
    </source>
</reference>
<keyword evidence="5 9" id="KW-0997">Cell inner membrane</keyword>
<evidence type="ECO:0000256" key="6">
    <source>
        <dbReference type="ARBA" id="ARBA00022692"/>
    </source>
</evidence>
<keyword evidence="4 9" id="KW-1003">Cell membrane</keyword>
<name>A0A848HGY3_9BURK</name>
<protein>
    <recommendedName>
        <fullName evidence="9">Membrane fusion protein (MFP) family protein</fullName>
    </recommendedName>
</protein>
<feature type="transmembrane region" description="Helical" evidence="9">
    <location>
        <begin position="12"/>
        <end position="33"/>
    </location>
</feature>
<evidence type="ECO:0000256" key="5">
    <source>
        <dbReference type="ARBA" id="ARBA00022519"/>
    </source>
</evidence>
<dbReference type="InterPro" id="IPR058781">
    <property type="entry name" value="HH_AprE-like"/>
</dbReference>
<evidence type="ECO:0000256" key="4">
    <source>
        <dbReference type="ARBA" id="ARBA00022475"/>
    </source>
</evidence>
<dbReference type="GO" id="GO:0005886">
    <property type="term" value="C:plasma membrane"/>
    <property type="evidence" value="ECO:0007669"/>
    <property type="project" value="UniProtKB-SubCell"/>
</dbReference>
<comment type="similarity">
    <text evidence="2 9">Belongs to the membrane fusion protein (MFP) (TC 8.A.1) family.</text>
</comment>
<evidence type="ECO:0000256" key="2">
    <source>
        <dbReference type="ARBA" id="ARBA00009477"/>
    </source>
</evidence>
<evidence type="ECO:0000256" key="3">
    <source>
        <dbReference type="ARBA" id="ARBA00022448"/>
    </source>
</evidence>
<gene>
    <name evidence="13" type="ORF">HHL11_33445</name>
</gene>
<dbReference type="NCBIfam" id="TIGR01843">
    <property type="entry name" value="type_I_hlyD"/>
    <property type="match status" value="1"/>
</dbReference>
<organism evidence="13 14">
    <name type="scientific">Ramlibacter agri</name>
    <dbReference type="NCBI Taxonomy" id="2728837"/>
    <lineage>
        <taxon>Bacteria</taxon>
        <taxon>Pseudomonadati</taxon>
        <taxon>Pseudomonadota</taxon>
        <taxon>Betaproteobacteria</taxon>
        <taxon>Burkholderiales</taxon>
        <taxon>Comamonadaceae</taxon>
        <taxon>Ramlibacter</taxon>
    </lineage>
</organism>
<evidence type="ECO:0000256" key="10">
    <source>
        <dbReference type="SAM" id="Coils"/>
    </source>
</evidence>
<evidence type="ECO:0000256" key="9">
    <source>
        <dbReference type="RuleBase" id="RU365093"/>
    </source>
</evidence>
<feature type="domain" description="AprE-like long alpha-helical hairpin" evidence="11">
    <location>
        <begin position="90"/>
        <end position="277"/>
    </location>
</feature>
<keyword evidence="7 9" id="KW-1133">Transmembrane helix</keyword>
<keyword evidence="3 9" id="KW-0813">Transport</keyword>
<comment type="subcellular location">
    <subcellularLocation>
        <location evidence="1 9">Cell inner membrane</location>
        <topology evidence="1 9">Single-pass membrane protein</topology>
    </subcellularLocation>
</comment>
<sequence length="432" mass="47144">MNEPLRYDSRRLIRFGAGVILASFGVFGVWAAVAPLDEGVQAPGVVQTESKRKPIQHPVTAVISKVFVREGQAVRAGETLVQLDDSQVGASYLASLSQYLALKATESRLAAESVRAGDINFPPELLSGEHSEPAREYIARERKLFATRRAALAADIQVLEQSVQSAREQEKAYSAQLQGRRTQQELIDQQLKSTRELAAAGFVSKNKLLEEERTAVEVGAQVNELVANIDRSRANITELTLRIAQRQREFARDVDASAADVRKELGGVSERLTGARAELRRTRIVSPTDGTVVGLAIQAPGAVVPEGSRIMDIVPVHEGLLIEAMVPPDVVDHVHGGLAADVRFTGFPDLPFLAVDGRVLSVSADRIEQQGDRPAHFLARVEITPAGWKELGKRRLQPGMTAEVMIKTGERTLLAYLMKPLVRRTAGAMTEF</sequence>
<dbReference type="GO" id="GO:0009306">
    <property type="term" value="P:protein secretion"/>
    <property type="evidence" value="ECO:0007669"/>
    <property type="project" value="InterPro"/>
</dbReference>
<dbReference type="PRINTS" id="PR01490">
    <property type="entry name" value="RTXTOXIND"/>
</dbReference>
<dbReference type="PROSITE" id="PS00543">
    <property type="entry name" value="HLYD_FAMILY"/>
    <property type="match status" value="1"/>
</dbReference>
<evidence type="ECO:0000256" key="7">
    <source>
        <dbReference type="ARBA" id="ARBA00022989"/>
    </source>
</evidence>
<keyword evidence="6 9" id="KW-0812">Transmembrane</keyword>
<keyword evidence="14" id="KW-1185">Reference proteome</keyword>
<evidence type="ECO:0000313" key="14">
    <source>
        <dbReference type="Proteomes" id="UP000541185"/>
    </source>
</evidence>
<evidence type="ECO:0000259" key="12">
    <source>
        <dbReference type="Pfam" id="PF26002"/>
    </source>
</evidence>
<dbReference type="Gene3D" id="2.40.30.170">
    <property type="match status" value="1"/>
</dbReference>
<feature type="coiled-coil region" evidence="10">
    <location>
        <begin position="222"/>
        <end position="249"/>
    </location>
</feature>
<dbReference type="InterPro" id="IPR006144">
    <property type="entry name" value="Secretion_HlyD_CS"/>
</dbReference>
<evidence type="ECO:0000313" key="13">
    <source>
        <dbReference type="EMBL" id="NML48689.1"/>
    </source>
</evidence>
<evidence type="ECO:0000256" key="1">
    <source>
        <dbReference type="ARBA" id="ARBA00004377"/>
    </source>
</evidence>
<dbReference type="InterPro" id="IPR050739">
    <property type="entry name" value="MFP"/>
</dbReference>
<comment type="caution">
    <text evidence="13">The sequence shown here is derived from an EMBL/GenBank/DDBJ whole genome shotgun (WGS) entry which is preliminary data.</text>
</comment>
<keyword evidence="10" id="KW-0175">Coiled coil</keyword>
<dbReference type="Pfam" id="PF26002">
    <property type="entry name" value="Beta-barrel_AprE"/>
    <property type="match status" value="1"/>
</dbReference>
<dbReference type="RefSeq" id="WP_169423027.1">
    <property type="nucleotide sequence ID" value="NZ_JABBFX010000007.1"/>
</dbReference>
<proteinExistence type="inferred from homology"/>
<evidence type="ECO:0000256" key="8">
    <source>
        <dbReference type="ARBA" id="ARBA00023136"/>
    </source>
</evidence>
<keyword evidence="8 9" id="KW-0472">Membrane</keyword>
<feature type="coiled-coil region" evidence="10">
    <location>
        <begin position="149"/>
        <end position="176"/>
    </location>
</feature>
<dbReference type="PANTHER" id="PTHR30386:SF17">
    <property type="entry name" value="ALKALINE PROTEASE SECRETION PROTEIN APRE"/>
    <property type="match status" value="1"/>
</dbReference>
<dbReference type="InterPro" id="IPR058982">
    <property type="entry name" value="Beta-barrel_AprE"/>
</dbReference>
<accession>A0A848HGY3</accession>
<evidence type="ECO:0000259" key="11">
    <source>
        <dbReference type="Pfam" id="PF25994"/>
    </source>
</evidence>